<reference evidence="1" key="1">
    <citation type="submission" date="2019-08" db="EMBL/GenBank/DDBJ databases">
        <title>The genome of the North American firefly Photinus pyralis.</title>
        <authorList>
            <consortium name="Photinus pyralis genome working group"/>
            <person name="Fallon T.R."/>
            <person name="Sander Lower S.E."/>
            <person name="Weng J.-K."/>
        </authorList>
    </citation>
    <scope>NUCLEOTIDE SEQUENCE</scope>
    <source>
        <strain evidence="1">TRF0915ILg1</strain>
        <tissue evidence="1">Whole body</tissue>
    </source>
</reference>
<organism evidence="1 2">
    <name type="scientific">Ignelater luminosus</name>
    <name type="common">Cucubano</name>
    <name type="synonym">Pyrophorus luminosus</name>
    <dbReference type="NCBI Taxonomy" id="2038154"/>
    <lineage>
        <taxon>Eukaryota</taxon>
        <taxon>Metazoa</taxon>
        <taxon>Ecdysozoa</taxon>
        <taxon>Arthropoda</taxon>
        <taxon>Hexapoda</taxon>
        <taxon>Insecta</taxon>
        <taxon>Pterygota</taxon>
        <taxon>Neoptera</taxon>
        <taxon>Endopterygota</taxon>
        <taxon>Coleoptera</taxon>
        <taxon>Polyphaga</taxon>
        <taxon>Elateriformia</taxon>
        <taxon>Elateroidea</taxon>
        <taxon>Elateridae</taxon>
        <taxon>Agrypninae</taxon>
        <taxon>Pyrophorini</taxon>
        <taxon>Ignelater</taxon>
    </lineage>
</organism>
<proteinExistence type="predicted"/>
<gene>
    <name evidence="1" type="ORF">ILUMI_23731</name>
</gene>
<protein>
    <submittedName>
        <fullName evidence="1">Uncharacterized protein</fullName>
    </submittedName>
</protein>
<accession>A0A8K0G1M4</accession>
<name>A0A8K0G1M4_IGNLU</name>
<dbReference type="AlphaFoldDB" id="A0A8K0G1M4"/>
<evidence type="ECO:0000313" key="1">
    <source>
        <dbReference type="EMBL" id="KAF2882449.1"/>
    </source>
</evidence>
<evidence type="ECO:0000313" key="2">
    <source>
        <dbReference type="Proteomes" id="UP000801492"/>
    </source>
</evidence>
<dbReference type="EMBL" id="VTPC01090616">
    <property type="protein sequence ID" value="KAF2882449.1"/>
    <property type="molecule type" value="Genomic_DNA"/>
</dbReference>
<keyword evidence="2" id="KW-1185">Reference proteome</keyword>
<dbReference type="Proteomes" id="UP000801492">
    <property type="component" value="Unassembled WGS sequence"/>
</dbReference>
<comment type="caution">
    <text evidence="1">The sequence shown here is derived from an EMBL/GenBank/DDBJ whole genome shotgun (WGS) entry which is preliminary data.</text>
</comment>
<sequence>MEHTKEQGVPHTASDQYLYSNSPILHFYLHLFVLKDGRYLIQQFYHSYHNEDIMKNVNQQFPFLQNSSFPQYSTGMFYNMFNCVKTSQIYYSSSFYNITQRSGVFLLFYS</sequence>